<name>A0A8S9GFM5_BRACR</name>
<sequence length="443" mass="49501">MSPLPLFFPLLPHPPLLAVDMSDFVEVGFSGVAPSDLVFSFVDLQGVVAVVVRETQFWYSLLVFSLVALAKSFIFELEWSVLFFLSSGYLVSCIKTWSNCLRWRRRTSSSARTSLQGEGGSDLLVSIRDFLLGFRRISSSPSHLVLSLFSGGKAEQRQRRWQRILSFYPISGRRRQRKRTTAQIPSFSPIWRPLLLSSIQIFCSSWSSAVKRQLDSSQERMEQEAIIDSLLEINYGGRLRIVRMRAFYQARNEVLESVMEQLIDLVAMTTLLHLDGGGGRGVDGGSEQRRWRRRIRHGFSSGGFSPFARSLSSPVHSPASSREVRGVFISALVFALGSPPMCWPELREYWIRFSDPDRKLRVASYESVGVARSLETRLKIDHPNAGISTWSLDVLVASAIDGKHSSLDGLVFCASLTVSVAMMMKSSGSSYSSSKTTRTAAVS</sequence>
<organism evidence="1 2">
    <name type="scientific">Brassica cretica</name>
    <name type="common">Mustard</name>
    <dbReference type="NCBI Taxonomy" id="69181"/>
    <lineage>
        <taxon>Eukaryota</taxon>
        <taxon>Viridiplantae</taxon>
        <taxon>Streptophyta</taxon>
        <taxon>Embryophyta</taxon>
        <taxon>Tracheophyta</taxon>
        <taxon>Spermatophyta</taxon>
        <taxon>Magnoliopsida</taxon>
        <taxon>eudicotyledons</taxon>
        <taxon>Gunneridae</taxon>
        <taxon>Pentapetalae</taxon>
        <taxon>rosids</taxon>
        <taxon>malvids</taxon>
        <taxon>Brassicales</taxon>
        <taxon>Brassicaceae</taxon>
        <taxon>Brassiceae</taxon>
        <taxon>Brassica</taxon>
    </lineage>
</organism>
<reference evidence="1" key="1">
    <citation type="submission" date="2019-12" db="EMBL/GenBank/DDBJ databases">
        <title>Genome sequencing and annotation of Brassica cretica.</title>
        <authorList>
            <person name="Studholme D.J."/>
            <person name="Sarris P.F."/>
        </authorList>
    </citation>
    <scope>NUCLEOTIDE SEQUENCE</scope>
    <source>
        <strain evidence="1">PFS-001/15</strain>
        <tissue evidence="1">Leaf</tissue>
    </source>
</reference>
<dbReference type="EMBL" id="QGKW02002005">
    <property type="protein sequence ID" value="KAF2543148.1"/>
    <property type="molecule type" value="Genomic_DNA"/>
</dbReference>
<dbReference type="Proteomes" id="UP000712281">
    <property type="component" value="Unassembled WGS sequence"/>
</dbReference>
<protein>
    <submittedName>
        <fullName evidence="1">Uncharacterized protein</fullName>
    </submittedName>
</protein>
<evidence type="ECO:0000313" key="2">
    <source>
        <dbReference type="Proteomes" id="UP000712281"/>
    </source>
</evidence>
<proteinExistence type="predicted"/>
<accession>A0A8S9GFM5</accession>
<gene>
    <name evidence="1" type="ORF">F2Q68_00031465</name>
</gene>
<comment type="caution">
    <text evidence="1">The sequence shown here is derived from an EMBL/GenBank/DDBJ whole genome shotgun (WGS) entry which is preliminary data.</text>
</comment>
<dbReference type="AlphaFoldDB" id="A0A8S9GFM5"/>
<evidence type="ECO:0000313" key="1">
    <source>
        <dbReference type="EMBL" id="KAF2543148.1"/>
    </source>
</evidence>